<feature type="region of interest" description="Disordered" evidence="1">
    <location>
        <begin position="157"/>
        <end position="182"/>
    </location>
</feature>
<feature type="domain" description="Mei2-like C-terminal RNA recognition motif" evidence="2">
    <location>
        <begin position="195"/>
        <end position="278"/>
    </location>
</feature>
<reference evidence="3 4" key="1">
    <citation type="submission" date="2020-04" db="EMBL/GenBank/DDBJ databases">
        <title>Perkinsus chesapeaki whole genome sequence.</title>
        <authorList>
            <person name="Bogema D.R."/>
        </authorList>
    </citation>
    <scope>NUCLEOTIDE SEQUENCE [LARGE SCALE GENOMIC DNA]</scope>
    <source>
        <strain evidence="3">ATCC PRA-425</strain>
    </source>
</reference>
<evidence type="ECO:0000259" key="2">
    <source>
        <dbReference type="Pfam" id="PF04059"/>
    </source>
</evidence>
<feature type="region of interest" description="Disordered" evidence="1">
    <location>
        <begin position="1"/>
        <end position="42"/>
    </location>
</feature>
<dbReference type="AlphaFoldDB" id="A0A7J6LGZ7"/>
<evidence type="ECO:0000313" key="3">
    <source>
        <dbReference type="EMBL" id="KAF4658433.1"/>
    </source>
</evidence>
<evidence type="ECO:0000313" key="4">
    <source>
        <dbReference type="Proteomes" id="UP000591131"/>
    </source>
</evidence>
<keyword evidence="4" id="KW-1185">Reference proteome</keyword>
<dbReference type="Proteomes" id="UP000591131">
    <property type="component" value="Unassembled WGS sequence"/>
</dbReference>
<dbReference type="EMBL" id="JAAPAO010000494">
    <property type="protein sequence ID" value="KAF4658433.1"/>
    <property type="molecule type" value="Genomic_DNA"/>
</dbReference>
<dbReference type="Pfam" id="PF04059">
    <property type="entry name" value="RRM_2"/>
    <property type="match status" value="1"/>
</dbReference>
<dbReference type="OrthoDB" id="425446at2759"/>
<feature type="compositionally biased region" description="Polar residues" evidence="1">
    <location>
        <begin position="1"/>
        <end position="16"/>
    </location>
</feature>
<feature type="compositionally biased region" description="Polar residues" evidence="1">
    <location>
        <begin position="29"/>
        <end position="42"/>
    </location>
</feature>
<comment type="caution">
    <text evidence="3">The sequence shown here is derived from an EMBL/GenBank/DDBJ whole genome shotgun (WGS) entry which is preliminary data.</text>
</comment>
<sequence>MSNQSPSTTSAGQSSPGLPPVLPRVPKCPSQTSFDQASELSPSSVRVENFNTFLHFTVEDEFFANSPRLAGSVCSMNESEEGSMIGSPRYRSQSECLELSNRLRVRLGSLGGREESMSLEEAFRLQKPSADDIVLVVEEEPPPPPEREEEELVLVVEEDPRSSPQVDRPARKPRSKLENTERDHYSTRFMAPEKKTTVMLRNIPNKYTQRMLLDVIRSKGFDGKFNFFYLPIDFRNHCNMGFMDEFEGFKLEGFNSMKVCQTGFSRIQGLDANINHYRNSPVNYISIPEYRPLWFLDGKEMPFPAPTERHRRMPHGHAVRSPR</sequence>
<gene>
    <name evidence="3" type="ORF">FOL47_007983</name>
</gene>
<protein>
    <recommendedName>
        <fullName evidence="2">Mei2-like C-terminal RNA recognition motif domain-containing protein</fullName>
    </recommendedName>
</protein>
<dbReference type="InterPro" id="IPR007201">
    <property type="entry name" value="Mei2-like_Rrm_C"/>
</dbReference>
<evidence type="ECO:0000256" key="1">
    <source>
        <dbReference type="SAM" id="MobiDB-lite"/>
    </source>
</evidence>
<organism evidence="3 4">
    <name type="scientific">Perkinsus chesapeaki</name>
    <name type="common">Clam parasite</name>
    <name type="synonym">Perkinsus andrewsi</name>
    <dbReference type="NCBI Taxonomy" id="330153"/>
    <lineage>
        <taxon>Eukaryota</taxon>
        <taxon>Sar</taxon>
        <taxon>Alveolata</taxon>
        <taxon>Perkinsozoa</taxon>
        <taxon>Perkinsea</taxon>
        <taxon>Perkinsida</taxon>
        <taxon>Perkinsidae</taxon>
        <taxon>Perkinsus</taxon>
    </lineage>
</organism>
<accession>A0A7J6LGZ7</accession>
<name>A0A7J6LGZ7_PERCH</name>
<proteinExistence type="predicted"/>